<evidence type="ECO:0000256" key="2">
    <source>
        <dbReference type="ARBA" id="ARBA00022490"/>
    </source>
</evidence>
<dbReference type="InterPro" id="IPR003347">
    <property type="entry name" value="JmjC_dom"/>
</dbReference>
<comment type="caution">
    <text evidence="5">The sequence shown here is derived from an EMBL/GenBank/DDBJ whole genome shotgun (WGS) entry which is preliminary data.</text>
</comment>
<dbReference type="EMBL" id="JABFTP020000185">
    <property type="protein sequence ID" value="KAL3286101.1"/>
    <property type="molecule type" value="Genomic_DNA"/>
</dbReference>
<dbReference type="SMART" id="SM00558">
    <property type="entry name" value="JmjC"/>
    <property type="match status" value="1"/>
</dbReference>
<dbReference type="PROSITE" id="PS51184">
    <property type="entry name" value="JMJC"/>
    <property type="match status" value="1"/>
</dbReference>
<keyword evidence="2" id="KW-0963">Cytoplasm</keyword>
<evidence type="ECO:0000313" key="5">
    <source>
        <dbReference type="EMBL" id="KAL3286101.1"/>
    </source>
</evidence>
<feature type="domain" description="JmjC" evidence="4">
    <location>
        <begin position="80"/>
        <end position="243"/>
    </location>
</feature>
<accession>A0ABD2P5L1</accession>
<evidence type="ECO:0000313" key="6">
    <source>
        <dbReference type="Proteomes" id="UP001516400"/>
    </source>
</evidence>
<sequence length="374" mass="43975">MALTKDLNNLIFKTNEPIILKGCLKWQIFQWDLDKWNDILKHENLEFRCGVNDATKFPQWERTTQMTTGKFEDLHKLSDPLKWLYFDYKYLNQWFMNAKELRESINFKDLGLENVDVNQSTIWIGSNGAHTPCHIDTYGCNVVVQVLGRKRWLLFPFNEKLKPTRVPYEESSVYSGLNFFSPNSVQDFEDISVCKIVTLNPGDVLIVPHKWWHYVENLEISISINTWLPLPQDDKERINECLVQMLVTSFTKDLDKEKQDIILNPNSDDLRNSSLDSGITLFNNLVAHPLSRRAVEDRSFKFDLDILLNQYKFIRKIENVSKENFRLFLENQRNRFSSNCVDDDYSRSKLSVEKLIQAITHPEVVNLIMNKILE</sequence>
<keyword evidence="6" id="KW-1185">Reference proteome</keyword>
<organism evidence="5 6">
    <name type="scientific">Cryptolaemus montrouzieri</name>
    <dbReference type="NCBI Taxonomy" id="559131"/>
    <lineage>
        <taxon>Eukaryota</taxon>
        <taxon>Metazoa</taxon>
        <taxon>Ecdysozoa</taxon>
        <taxon>Arthropoda</taxon>
        <taxon>Hexapoda</taxon>
        <taxon>Insecta</taxon>
        <taxon>Pterygota</taxon>
        <taxon>Neoptera</taxon>
        <taxon>Endopterygota</taxon>
        <taxon>Coleoptera</taxon>
        <taxon>Polyphaga</taxon>
        <taxon>Cucujiformia</taxon>
        <taxon>Coccinelloidea</taxon>
        <taxon>Coccinellidae</taxon>
        <taxon>Scymninae</taxon>
        <taxon>Scymnini</taxon>
        <taxon>Cryptolaemus</taxon>
    </lineage>
</organism>
<comment type="subcellular location">
    <subcellularLocation>
        <location evidence="1">Cytoplasm</location>
    </subcellularLocation>
</comment>
<evidence type="ECO:0000256" key="1">
    <source>
        <dbReference type="ARBA" id="ARBA00004496"/>
    </source>
</evidence>
<comment type="function">
    <text evidence="3">May play a role in cellular stress response.</text>
</comment>
<dbReference type="PANTHER" id="PTHR12461:SF43">
    <property type="entry name" value="HSPB1-ASSOCIATED PROTEIN 1"/>
    <property type="match status" value="1"/>
</dbReference>
<dbReference type="Pfam" id="PF13621">
    <property type="entry name" value="Cupin_8"/>
    <property type="match status" value="1"/>
</dbReference>
<dbReference type="GO" id="GO:0005737">
    <property type="term" value="C:cytoplasm"/>
    <property type="evidence" value="ECO:0007669"/>
    <property type="project" value="UniProtKB-SubCell"/>
</dbReference>
<dbReference type="Proteomes" id="UP001516400">
    <property type="component" value="Unassembled WGS sequence"/>
</dbReference>
<evidence type="ECO:0000256" key="3">
    <source>
        <dbReference type="ARBA" id="ARBA00037342"/>
    </source>
</evidence>
<dbReference type="SUPFAM" id="SSF51197">
    <property type="entry name" value="Clavaminate synthase-like"/>
    <property type="match status" value="1"/>
</dbReference>
<protein>
    <recommendedName>
        <fullName evidence="4">JmjC domain-containing protein</fullName>
    </recommendedName>
</protein>
<dbReference type="PANTHER" id="PTHR12461">
    <property type="entry name" value="HYPOXIA-INDUCIBLE FACTOR 1 ALPHA INHIBITOR-RELATED"/>
    <property type="match status" value="1"/>
</dbReference>
<dbReference type="Gene3D" id="2.60.120.650">
    <property type="entry name" value="Cupin"/>
    <property type="match status" value="1"/>
</dbReference>
<reference evidence="5 6" key="1">
    <citation type="journal article" date="2021" name="BMC Biol.">
        <title>Horizontally acquired antibacterial genes associated with adaptive radiation of ladybird beetles.</title>
        <authorList>
            <person name="Li H.S."/>
            <person name="Tang X.F."/>
            <person name="Huang Y.H."/>
            <person name="Xu Z.Y."/>
            <person name="Chen M.L."/>
            <person name="Du X.Y."/>
            <person name="Qiu B.Y."/>
            <person name="Chen P.T."/>
            <person name="Zhang W."/>
            <person name="Slipinski A."/>
            <person name="Escalona H.E."/>
            <person name="Waterhouse R.M."/>
            <person name="Zwick A."/>
            <person name="Pang H."/>
        </authorList>
    </citation>
    <scope>NUCLEOTIDE SEQUENCE [LARGE SCALE GENOMIC DNA]</scope>
    <source>
        <strain evidence="5">SYSU2018</strain>
    </source>
</reference>
<gene>
    <name evidence="5" type="ORF">HHI36_000614</name>
</gene>
<dbReference type="AlphaFoldDB" id="A0ABD2P5L1"/>
<dbReference type="InterPro" id="IPR041667">
    <property type="entry name" value="Cupin_8"/>
</dbReference>
<evidence type="ECO:0000259" key="4">
    <source>
        <dbReference type="PROSITE" id="PS51184"/>
    </source>
</evidence>
<name>A0ABD2P5L1_9CUCU</name>
<proteinExistence type="predicted"/>